<organism evidence="12">
    <name type="scientific">marine metagenome</name>
    <dbReference type="NCBI Taxonomy" id="408172"/>
    <lineage>
        <taxon>unclassified sequences</taxon>
        <taxon>metagenomes</taxon>
        <taxon>ecological metagenomes</taxon>
    </lineage>
</organism>
<keyword evidence="8" id="KW-0406">Ion transport</keyword>
<dbReference type="Pfam" id="PF00474">
    <property type="entry name" value="SSF"/>
    <property type="match status" value="1"/>
</dbReference>
<sequence length="896" mass="100839">MKMKYLRLLIVIYISFNFLSNCYSQHNNIFEISYEKNIPTINGLNGSFTGIHNNALIIAGGTNFSDVPLWEGGKKKWLDFIYVLEKKGDSTIWHNSQKVKLPKPLANGVSISTPKGVLCFGGDNEEGIYNDVFLLKWDSENKTIKIEFLPSIPIPLANMGGALVDDIVYLVGGQQKKDQKSTKTFLSFSIESSLIRSAYTWEILPNIPGKDRIQPLVVGQSNGHQNCLYVMSGLSFNPADDLPYEMLADVYEYNPNKIKWTKKKLIPNNDTQGVDGGYLAAAPIIKKGDSHILIFGGAGGKGQHLFKRLIIDRKIKELKNEGDVNDSINTEINNLMLMSEELLKTTYFSKTIWAYHTITDTWTIKGELKEKTQIVSNAVDWGEYIVIPGGEVSPGVRTNKITKIILKPFKVSFGLANYITLIFYLVLIVFIGWYFSKRNKTIDDYFLGGGRIPWWAAGLSIYATMLSAITYLSQPALAYSFDWQAYLGYFPILLIVPIIIIFYLPFFRKLNSPSVYEYLEKRFNISIRIFGSTSFILFQLARMGIVIYLPALALSTTIGIDIYFAIIVMGALAVLYTYMGGIEAVIWTDVIQVTVLFLGLVVGLVYIAIEIGDVKYIINSAIEDNKLQMIDLRFSYTEVVTWSLFFGSFALNFVSYTTDQSIIQRFMTTSNEREAKKSIWLNGIITIPLGLLIFGMGTFLYVYFKEYPEFLVIGMQNDSIFPLFIKDHLPPGIGGLVIAGIFSASMSSLDSSMHSISTVLTIDYYKRFYKSYSEIKGLIIAKWTTLSVGAVGTLIACLMATYPVNSIFFFFQEILGLFGSAMAGIFILGIFIKKAHWKGTLTGAIISILTLTFLKYNTSLNFYIYPLIGIPTCVVIGYIFSYIIPFKEKYIDDLVY</sequence>
<feature type="transmembrane region" description="Helical" evidence="11">
    <location>
        <begin position="679"/>
        <end position="704"/>
    </location>
</feature>
<feature type="transmembrane region" description="Helical" evidence="11">
    <location>
        <begin position="486"/>
        <end position="506"/>
    </location>
</feature>
<gene>
    <name evidence="12" type="ORF">METZ01_LOCUS63456</name>
</gene>
<accession>A0A381T317</accession>
<keyword evidence="5 11" id="KW-0812">Transmembrane</keyword>
<evidence type="ECO:0000256" key="1">
    <source>
        <dbReference type="ARBA" id="ARBA00004651"/>
    </source>
</evidence>
<evidence type="ECO:0000256" key="8">
    <source>
        <dbReference type="ARBA" id="ARBA00023065"/>
    </source>
</evidence>
<evidence type="ECO:0000256" key="10">
    <source>
        <dbReference type="ARBA" id="ARBA00023201"/>
    </source>
</evidence>
<dbReference type="CDD" id="cd11495">
    <property type="entry name" value="SLC5sbd_NIS-like_u3"/>
    <property type="match status" value="1"/>
</dbReference>
<dbReference type="NCBIfam" id="TIGR00813">
    <property type="entry name" value="sss"/>
    <property type="match status" value="1"/>
</dbReference>
<feature type="transmembrane region" description="Helical" evidence="11">
    <location>
        <begin position="808"/>
        <end position="832"/>
    </location>
</feature>
<evidence type="ECO:0000256" key="9">
    <source>
        <dbReference type="ARBA" id="ARBA00023136"/>
    </source>
</evidence>
<dbReference type="PANTHER" id="PTHR42985">
    <property type="entry name" value="SODIUM-COUPLED MONOCARBOXYLATE TRANSPORTER"/>
    <property type="match status" value="1"/>
</dbReference>
<evidence type="ECO:0000256" key="3">
    <source>
        <dbReference type="ARBA" id="ARBA00022448"/>
    </source>
</evidence>
<comment type="subcellular location">
    <subcellularLocation>
        <location evidence="1">Cell membrane</location>
        <topology evidence="1">Multi-pass membrane protein</topology>
    </subcellularLocation>
</comment>
<comment type="similarity">
    <text evidence="2">Belongs to the sodium:solute symporter (SSF) (TC 2.A.21) family.</text>
</comment>
<name>A0A381T317_9ZZZZ</name>
<evidence type="ECO:0000256" key="4">
    <source>
        <dbReference type="ARBA" id="ARBA00022475"/>
    </source>
</evidence>
<feature type="transmembrane region" description="Helical" evidence="11">
    <location>
        <begin position="733"/>
        <end position="762"/>
    </location>
</feature>
<dbReference type="InterPro" id="IPR015915">
    <property type="entry name" value="Kelch-typ_b-propeller"/>
</dbReference>
<feature type="transmembrane region" description="Helical" evidence="11">
    <location>
        <begin position="862"/>
        <end position="884"/>
    </location>
</feature>
<dbReference type="InterPro" id="IPR056734">
    <property type="entry name" value="NANM"/>
</dbReference>
<dbReference type="GO" id="GO:0005886">
    <property type="term" value="C:plasma membrane"/>
    <property type="evidence" value="ECO:0007669"/>
    <property type="project" value="UniProtKB-SubCell"/>
</dbReference>
<evidence type="ECO:0000256" key="6">
    <source>
        <dbReference type="ARBA" id="ARBA00022989"/>
    </source>
</evidence>
<feature type="transmembrane region" description="Helical" evidence="11">
    <location>
        <begin position="557"/>
        <end position="578"/>
    </location>
</feature>
<keyword evidence="6 11" id="KW-1133">Transmembrane helix</keyword>
<feature type="transmembrane region" description="Helical" evidence="11">
    <location>
        <begin position="455"/>
        <end position="474"/>
    </location>
</feature>
<dbReference type="InterPro" id="IPR051163">
    <property type="entry name" value="Sodium:Solute_Symporter_SSF"/>
</dbReference>
<evidence type="ECO:0000256" key="5">
    <source>
        <dbReference type="ARBA" id="ARBA00022692"/>
    </source>
</evidence>
<dbReference type="PROSITE" id="PS50283">
    <property type="entry name" value="NA_SOLUT_SYMP_3"/>
    <property type="match status" value="1"/>
</dbReference>
<dbReference type="Gene3D" id="1.20.1730.10">
    <property type="entry name" value="Sodium/glucose cotransporter"/>
    <property type="match status" value="1"/>
</dbReference>
<evidence type="ECO:0000256" key="11">
    <source>
        <dbReference type="SAM" id="Phobius"/>
    </source>
</evidence>
<feature type="transmembrane region" description="Helical" evidence="11">
    <location>
        <begin position="639"/>
        <end position="658"/>
    </location>
</feature>
<evidence type="ECO:0000313" key="12">
    <source>
        <dbReference type="EMBL" id="SVA10602.1"/>
    </source>
</evidence>
<dbReference type="SUPFAM" id="SSF117281">
    <property type="entry name" value="Kelch motif"/>
    <property type="match status" value="1"/>
</dbReference>
<feature type="transmembrane region" description="Helical" evidence="11">
    <location>
        <begin position="783"/>
        <end position="802"/>
    </location>
</feature>
<evidence type="ECO:0000256" key="7">
    <source>
        <dbReference type="ARBA" id="ARBA00023053"/>
    </source>
</evidence>
<feature type="transmembrane region" description="Helical" evidence="11">
    <location>
        <begin position="527"/>
        <end position="551"/>
    </location>
</feature>
<feature type="transmembrane region" description="Helical" evidence="11">
    <location>
        <begin position="590"/>
        <end position="609"/>
    </location>
</feature>
<dbReference type="GO" id="GO:0006814">
    <property type="term" value="P:sodium ion transport"/>
    <property type="evidence" value="ECO:0007669"/>
    <property type="project" value="UniProtKB-KW"/>
</dbReference>
<evidence type="ECO:0000256" key="2">
    <source>
        <dbReference type="ARBA" id="ARBA00006434"/>
    </source>
</evidence>
<keyword evidence="7" id="KW-0915">Sodium</keyword>
<keyword evidence="4" id="KW-1003">Cell membrane</keyword>
<proteinExistence type="inferred from homology"/>
<dbReference type="InterPro" id="IPR038377">
    <property type="entry name" value="Na/Glc_symporter_sf"/>
</dbReference>
<dbReference type="EMBL" id="UINC01003951">
    <property type="protein sequence ID" value="SVA10602.1"/>
    <property type="molecule type" value="Genomic_DNA"/>
</dbReference>
<dbReference type="InterPro" id="IPR001734">
    <property type="entry name" value="Na/solute_symporter"/>
</dbReference>
<evidence type="ECO:0008006" key="13">
    <source>
        <dbReference type="Google" id="ProtNLM"/>
    </source>
</evidence>
<keyword evidence="10" id="KW-0739">Sodium transport</keyword>
<feature type="transmembrane region" description="Helical" evidence="11">
    <location>
        <begin position="415"/>
        <end position="435"/>
    </location>
</feature>
<keyword evidence="3" id="KW-0813">Transport</keyword>
<reference evidence="12" key="1">
    <citation type="submission" date="2018-05" db="EMBL/GenBank/DDBJ databases">
        <authorList>
            <person name="Lanie J.A."/>
            <person name="Ng W.-L."/>
            <person name="Kazmierczak K.M."/>
            <person name="Andrzejewski T.M."/>
            <person name="Davidsen T.M."/>
            <person name="Wayne K.J."/>
            <person name="Tettelin H."/>
            <person name="Glass J.I."/>
            <person name="Rusch D."/>
            <person name="Podicherti R."/>
            <person name="Tsui H.-C.T."/>
            <person name="Winkler M.E."/>
        </authorList>
    </citation>
    <scope>NUCLEOTIDE SEQUENCE</scope>
</reference>
<dbReference type="Pfam" id="PF24996">
    <property type="entry name" value="NANM"/>
    <property type="match status" value="1"/>
</dbReference>
<dbReference type="AlphaFoldDB" id="A0A381T317"/>
<keyword evidence="9 11" id="KW-0472">Membrane</keyword>
<dbReference type="PANTHER" id="PTHR42985:SF40">
    <property type="entry name" value="LD47995P-RELATED"/>
    <property type="match status" value="1"/>
</dbReference>
<dbReference type="Gene3D" id="2.120.10.80">
    <property type="entry name" value="Kelch-type beta propeller"/>
    <property type="match status" value="1"/>
</dbReference>
<protein>
    <recommendedName>
        <fullName evidence="13">Cyclically-permuted mutarotase family protein</fullName>
    </recommendedName>
</protein>
<dbReference type="GO" id="GO:0015293">
    <property type="term" value="F:symporter activity"/>
    <property type="evidence" value="ECO:0007669"/>
    <property type="project" value="TreeGrafter"/>
</dbReference>